<dbReference type="RefSeq" id="WP_151096281.1">
    <property type="nucleotide sequence ID" value="NZ_CP071520.1"/>
</dbReference>
<accession>A0AAJ4T3T6</accession>
<protein>
    <submittedName>
        <fullName evidence="2">Nuclear transport factor 2 family protein</fullName>
    </submittedName>
</protein>
<name>A0AAJ4T3T6_9BURK</name>
<reference evidence="2 3" key="1">
    <citation type="submission" date="2021-03" db="EMBL/GenBank/DDBJ databases">
        <title>Draft genome sequence of Janthinobacterium sp. strain PLB02 isolated from infected primmorphs (Lubomirskia baicalensis).</title>
        <authorList>
            <person name="Chernogor L.I."/>
            <person name="Belikov S.I."/>
            <person name="Petrushin I.S."/>
        </authorList>
    </citation>
    <scope>NUCLEOTIDE SEQUENCE [LARGE SCALE GENOMIC DNA]</scope>
    <source>
        <strain evidence="2 3">PLB02</strain>
    </source>
</reference>
<dbReference type="InterPro" id="IPR027843">
    <property type="entry name" value="DUF4440"/>
</dbReference>
<evidence type="ECO:0000313" key="3">
    <source>
        <dbReference type="Proteomes" id="UP000662821"/>
    </source>
</evidence>
<evidence type="ECO:0000313" key="2">
    <source>
        <dbReference type="EMBL" id="QSX94775.1"/>
    </source>
</evidence>
<dbReference type="AlphaFoldDB" id="A0AAJ4T3T6"/>
<sequence>MDRTRDSTQGNAHLAAQLQALEAALQSQAVRADSARLAALLADEFFEFGSSGNLWTRAATLADLPAEDFCLRSISDFQARLLAEDVAFVTYRSQRHASSALPASASLRSSLWKWRDGRWQMAFHQGTPIPG</sequence>
<dbReference type="Gene3D" id="3.10.450.50">
    <property type="match status" value="1"/>
</dbReference>
<dbReference type="SUPFAM" id="SSF54427">
    <property type="entry name" value="NTF2-like"/>
    <property type="match status" value="1"/>
</dbReference>
<proteinExistence type="predicted"/>
<dbReference type="InterPro" id="IPR032710">
    <property type="entry name" value="NTF2-like_dom_sf"/>
</dbReference>
<evidence type="ECO:0000259" key="1">
    <source>
        <dbReference type="Pfam" id="PF14534"/>
    </source>
</evidence>
<dbReference type="Pfam" id="PF14534">
    <property type="entry name" value="DUF4440"/>
    <property type="match status" value="1"/>
</dbReference>
<gene>
    <name evidence="2" type="ORF">J3P46_18895</name>
</gene>
<dbReference type="Proteomes" id="UP000662821">
    <property type="component" value="Chromosome"/>
</dbReference>
<feature type="domain" description="DUF4440" evidence="1">
    <location>
        <begin position="18"/>
        <end position="121"/>
    </location>
</feature>
<dbReference type="EMBL" id="CP071520">
    <property type="protein sequence ID" value="QSX94775.1"/>
    <property type="molecule type" value="Genomic_DNA"/>
</dbReference>
<organism evidence="2 3">
    <name type="scientific">Janthinobacterium lividum</name>
    <dbReference type="NCBI Taxonomy" id="29581"/>
    <lineage>
        <taxon>Bacteria</taxon>
        <taxon>Pseudomonadati</taxon>
        <taxon>Pseudomonadota</taxon>
        <taxon>Betaproteobacteria</taxon>
        <taxon>Burkholderiales</taxon>
        <taxon>Oxalobacteraceae</taxon>
        <taxon>Janthinobacterium</taxon>
    </lineage>
</organism>